<feature type="non-terminal residue" evidence="3">
    <location>
        <position position="1"/>
    </location>
</feature>
<reference evidence="3" key="1">
    <citation type="submission" date="2025-08" db="UniProtKB">
        <authorList>
            <consortium name="RefSeq"/>
        </authorList>
    </citation>
    <scope>IDENTIFICATION</scope>
    <source>
        <tissue evidence="3">Liver</tissue>
    </source>
</reference>
<protein>
    <submittedName>
        <fullName evidence="3">Cuticle collagen 34-like</fullName>
    </submittedName>
</protein>
<proteinExistence type="predicted"/>
<dbReference type="KEGG" id="lww:115944500"/>
<keyword evidence="2" id="KW-1185">Reference proteome</keyword>
<evidence type="ECO:0000256" key="1">
    <source>
        <dbReference type="SAM" id="MobiDB-lite"/>
    </source>
</evidence>
<dbReference type="RefSeq" id="XP_030895735.1">
    <property type="nucleotide sequence ID" value="XM_031039875.1"/>
</dbReference>
<dbReference type="AlphaFoldDB" id="A0A7F8RR30"/>
<feature type="compositionally biased region" description="Basic and acidic residues" evidence="1">
    <location>
        <begin position="138"/>
        <end position="148"/>
    </location>
</feature>
<gene>
    <name evidence="3" type="primary">LOC115944500</name>
</gene>
<evidence type="ECO:0000313" key="2">
    <source>
        <dbReference type="Proteomes" id="UP000245341"/>
    </source>
</evidence>
<name>A0A7F8RR30_LEPWE</name>
<feature type="compositionally biased region" description="Basic and acidic residues" evidence="1">
    <location>
        <begin position="174"/>
        <end position="192"/>
    </location>
</feature>
<dbReference type="Proteomes" id="UP000245341">
    <property type="component" value="Unplaced"/>
</dbReference>
<evidence type="ECO:0000313" key="3">
    <source>
        <dbReference type="RefSeq" id="XP_030895735.1"/>
    </source>
</evidence>
<feature type="compositionally biased region" description="Low complexity" evidence="1">
    <location>
        <begin position="87"/>
        <end position="103"/>
    </location>
</feature>
<sequence>ACWPSPPGAAASRVGERHRPARSLCPSRLRGAGARLPERGKAKAKRVVPLPGGQPGAREPGAQPRSREPRAPQGRGCSGRCSGGGPSLLPAPAPAGGAWPGSGAQNGQVLLLHGRDAVPAPAGDQRHAAGGPGLPEGRGPDDPEEPGRAEFYVLSRLVRPLIVLASSTVPGPRPKKDDSIRCQERGERDKHTYPWPGPETLGTQEQPASFGSHRTLELFC</sequence>
<accession>A0A7F8RR30</accession>
<feature type="region of interest" description="Disordered" evidence="1">
    <location>
        <begin position="1"/>
        <end position="148"/>
    </location>
</feature>
<feature type="region of interest" description="Disordered" evidence="1">
    <location>
        <begin position="167"/>
        <end position="214"/>
    </location>
</feature>
<dbReference type="GeneID" id="115944500"/>
<organism evidence="2 3">
    <name type="scientific">Leptonychotes weddellii</name>
    <name type="common">Weddell seal</name>
    <name type="synonym">Otaria weddellii</name>
    <dbReference type="NCBI Taxonomy" id="9713"/>
    <lineage>
        <taxon>Eukaryota</taxon>
        <taxon>Metazoa</taxon>
        <taxon>Chordata</taxon>
        <taxon>Craniata</taxon>
        <taxon>Vertebrata</taxon>
        <taxon>Euteleostomi</taxon>
        <taxon>Mammalia</taxon>
        <taxon>Eutheria</taxon>
        <taxon>Laurasiatheria</taxon>
        <taxon>Carnivora</taxon>
        <taxon>Caniformia</taxon>
        <taxon>Pinnipedia</taxon>
        <taxon>Phocidae</taxon>
        <taxon>Monachinae</taxon>
        <taxon>Lobodontini</taxon>
        <taxon>Leptonychotes</taxon>
    </lineage>
</organism>